<evidence type="ECO:0000313" key="2">
    <source>
        <dbReference type="EMBL" id="VDO32774.1"/>
    </source>
</evidence>
<dbReference type="EMBL" id="UZAF01016715">
    <property type="protein sequence ID" value="VDO32774.1"/>
    <property type="molecule type" value="Genomic_DNA"/>
</dbReference>
<dbReference type="WBParaSite" id="HPLM_0000772301-mRNA-1">
    <property type="protein sequence ID" value="HPLM_0000772301-mRNA-1"/>
    <property type="gene ID" value="HPLM_0000772301"/>
</dbReference>
<gene>
    <name evidence="2" type="ORF">HPLM_LOCUS7715</name>
</gene>
<accession>A0A0N4WBA8</accession>
<evidence type="ECO:0000256" key="1">
    <source>
        <dbReference type="SAM" id="MobiDB-lite"/>
    </source>
</evidence>
<reference evidence="4" key="1">
    <citation type="submission" date="2017-02" db="UniProtKB">
        <authorList>
            <consortium name="WormBaseParasite"/>
        </authorList>
    </citation>
    <scope>IDENTIFICATION</scope>
</reference>
<evidence type="ECO:0000313" key="3">
    <source>
        <dbReference type="Proteomes" id="UP000268014"/>
    </source>
</evidence>
<dbReference type="Proteomes" id="UP000268014">
    <property type="component" value="Unassembled WGS sequence"/>
</dbReference>
<feature type="region of interest" description="Disordered" evidence="1">
    <location>
        <begin position="1"/>
        <end position="74"/>
    </location>
</feature>
<dbReference type="STRING" id="6290.A0A0N4WBA8"/>
<evidence type="ECO:0000313" key="4">
    <source>
        <dbReference type="WBParaSite" id="HPLM_0000772301-mRNA-1"/>
    </source>
</evidence>
<reference evidence="2 3" key="2">
    <citation type="submission" date="2018-11" db="EMBL/GenBank/DDBJ databases">
        <authorList>
            <consortium name="Pathogen Informatics"/>
        </authorList>
    </citation>
    <scope>NUCLEOTIDE SEQUENCE [LARGE SCALE GENOMIC DNA]</scope>
    <source>
        <strain evidence="2 3">MHpl1</strain>
    </source>
</reference>
<organism evidence="4">
    <name type="scientific">Haemonchus placei</name>
    <name type="common">Barber's pole worm</name>
    <dbReference type="NCBI Taxonomy" id="6290"/>
    <lineage>
        <taxon>Eukaryota</taxon>
        <taxon>Metazoa</taxon>
        <taxon>Ecdysozoa</taxon>
        <taxon>Nematoda</taxon>
        <taxon>Chromadorea</taxon>
        <taxon>Rhabditida</taxon>
        <taxon>Rhabditina</taxon>
        <taxon>Rhabditomorpha</taxon>
        <taxon>Strongyloidea</taxon>
        <taxon>Trichostrongylidae</taxon>
        <taxon>Haemonchus</taxon>
    </lineage>
</organism>
<sequence length="74" mass="7548">MDVGAAVKSKHPGASEQGPDGYDGPDGIPGKDGLNAEDVMNEGSQGCFMCPQRLPSPQGPSGPPGIRGMRRARG</sequence>
<name>A0A0N4WBA8_HAEPC</name>
<keyword evidence="3" id="KW-1185">Reference proteome</keyword>
<proteinExistence type="predicted"/>
<protein>
    <submittedName>
        <fullName evidence="4">Collagen triple helix repeat protein</fullName>
    </submittedName>
</protein>
<feature type="compositionally biased region" description="Low complexity" evidence="1">
    <location>
        <begin position="18"/>
        <end position="33"/>
    </location>
</feature>
<dbReference type="AlphaFoldDB" id="A0A0N4WBA8"/>